<dbReference type="eggNOG" id="ENOG502RXUW">
    <property type="taxonomic scope" value="Eukaryota"/>
</dbReference>
<reference evidence="4" key="2">
    <citation type="submission" date="2025-08" db="UniProtKB">
        <authorList>
            <consortium name="Ensembl"/>
        </authorList>
    </citation>
    <scope>IDENTIFICATION</scope>
</reference>
<evidence type="ECO:0000313" key="5">
    <source>
        <dbReference type="Proteomes" id="UP000018468"/>
    </source>
</evidence>
<dbReference type="GeneID" id="102686976"/>
<dbReference type="SMART" id="SM00733">
    <property type="entry name" value="Mterf"/>
    <property type="match status" value="3"/>
</dbReference>
<reference evidence="4" key="3">
    <citation type="submission" date="2025-09" db="UniProtKB">
        <authorList>
            <consortium name="Ensembl"/>
        </authorList>
    </citation>
    <scope>IDENTIFICATION</scope>
</reference>
<feature type="compositionally biased region" description="Acidic residues" evidence="3">
    <location>
        <begin position="318"/>
        <end position="332"/>
    </location>
</feature>
<dbReference type="FunCoup" id="W5MFX0">
    <property type="interactions" value="1408"/>
</dbReference>
<reference evidence="5" key="1">
    <citation type="submission" date="2011-12" db="EMBL/GenBank/DDBJ databases">
        <title>The Draft Genome of Lepisosteus oculatus.</title>
        <authorList>
            <consortium name="The Broad Institute Genome Assembly &amp; Analysis Group"/>
            <consortium name="Computational R&amp;D Group"/>
            <consortium name="and Sequencing Platform"/>
            <person name="Di Palma F."/>
            <person name="Alfoldi J."/>
            <person name="Johnson J."/>
            <person name="Berlin A."/>
            <person name="Gnerre S."/>
            <person name="Jaffe D."/>
            <person name="MacCallum I."/>
            <person name="Young S."/>
            <person name="Walker B.J."/>
            <person name="Lander E.S."/>
            <person name="Lindblad-Toh K."/>
        </authorList>
    </citation>
    <scope>NUCLEOTIDE SEQUENCE [LARGE SCALE GENOMIC DNA]</scope>
</reference>
<evidence type="ECO:0000256" key="2">
    <source>
        <dbReference type="ARBA" id="ARBA00022946"/>
    </source>
</evidence>
<dbReference type="KEGG" id="loc:102686976"/>
<evidence type="ECO:0000313" key="4">
    <source>
        <dbReference type="Ensembl" id="ENSLOCP00000007279.1"/>
    </source>
</evidence>
<dbReference type="GeneTree" id="ENSGT00460000041648"/>
<dbReference type="EMBL" id="AHAT01015220">
    <property type="status" value="NOT_ANNOTATED_CDS"/>
    <property type="molecule type" value="Genomic_DNA"/>
</dbReference>
<dbReference type="Bgee" id="ENSLOCG00000006029">
    <property type="expression patterns" value="Expressed in pharyngeal gill and 13 other cell types or tissues"/>
</dbReference>
<dbReference type="CTD" id="130916"/>
<dbReference type="InterPro" id="IPR003690">
    <property type="entry name" value="MTERF"/>
</dbReference>
<dbReference type="OMA" id="QAEMVKC"/>
<dbReference type="InterPro" id="IPR038538">
    <property type="entry name" value="MTERF_sf"/>
</dbReference>
<dbReference type="OrthoDB" id="9991972at2759"/>
<keyword evidence="5" id="KW-1185">Reference proteome</keyword>
<keyword evidence="2" id="KW-0809">Transit peptide</keyword>
<organism evidence="4 5">
    <name type="scientific">Lepisosteus oculatus</name>
    <name type="common">Spotted gar</name>
    <dbReference type="NCBI Taxonomy" id="7918"/>
    <lineage>
        <taxon>Eukaryota</taxon>
        <taxon>Metazoa</taxon>
        <taxon>Chordata</taxon>
        <taxon>Craniata</taxon>
        <taxon>Vertebrata</taxon>
        <taxon>Euteleostomi</taxon>
        <taxon>Actinopterygii</taxon>
        <taxon>Neopterygii</taxon>
        <taxon>Holostei</taxon>
        <taxon>Semionotiformes</taxon>
        <taxon>Lepisosteidae</taxon>
        <taxon>Lepisosteus</taxon>
    </lineage>
</organism>
<dbReference type="STRING" id="7918.ENSLOCP00000007279"/>
<proteinExistence type="inferred from homology"/>
<dbReference type="Ensembl" id="ENSLOCT00000007287.1">
    <property type="protein sequence ID" value="ENSLOCP00000007279.1"/>
    <property type="gene ID" value="ENSLOCG00000006029.1"/>
</dbReference>
<dbReference type="AlphaFoldDB" id="W5MFX0"/>
<dbReference type="Proteomes" id="UP000018468">
    <property type="component" value="Linkage group LG14"/>
</dbReference>
<name>W5MFX0_LEPOC</name>
<protein>
    <submittedName>
        <fullName evidence="4">Mitochondrial transcription termination factor 4</fullName>
    </submittedName>
</protein>
<feature type="compositionally biased region" description="Basic and acidic residues" evidence="3">
    <location>
        <begin position="307"/>
        <end position="317"/>
    </location>
</feature>
<sequence length="344" mass="39571">MSTILWRQVLRWSILRKTRVVHRSELQCPVLKKWEGGHPVALCRKLCSSYVEGRASELHRQEVSPQGQEGCQETVRSLIIMGFTEAQATEVLEGPTGNRVGVAAKRLAMLSTLVALGLNPSTILKILSKCPELYLVKGAQMQQRIDNLRRLGLLEGNLQRVISHCPQLLTLTPKRVNTMARFLQEKCHFTGQQVTDILRDSPATLLEDMAQVEYKFQYAYFRMGVRHAEMLKSGLFRVCLDEVRFRHAFLERLGLYQAPDKKGQTRVVNPKLKEFLRVSEETFLTDVARATQEEFEVFRKLLARELKEESQEEKVESDSEGEDEEEGYESEDSDHTGYRRTRKK</sequence>
<feature type="region of interest" description="Disordered" evidence="3">
    <location>
        <begin position="307"/>
        <end position="344"/>
    </location>
</feature>
<comment type="similarity">
    <text evidence="1">Belongs to the mTERF family.</text>
</comment>
<dbReference type="GO" id="GO:0061668">
    <property type="term" value="P:mitochondrial ribosome assembly"/>
    <property type="evidence" value="ECO:0000318"/>
    <property type="project" value="GO_Central"/>
</dbReference>
<dbReference type="HOGENOM" id="CLU_069384_0_0_1"/>
<dbReference type="GO" id="GO:0005739">
    <property type="term" value="C:mitochondrion"/>
    <property type="evidence" value="ECO:0000318"/>
    <property type="project" value="GO_Central"/>
</dbReference>
<evidence type="ECO:0000256" key="1">
    <source>
        <dbReference type="ARBA" id="ARBA00007692"/>
    </source>
</evidence>
<dbReference type="Pfam" id="PF02536">
    <property type="entry name" value="mTERF"/>
    <property type="match status" value="1"/>
</dbReference>
<dbReference type="GO" id="GO:1903108">
    <property type="term" value="P:regulation of mitochondrial transcription"/>
    <property type="evidence" value="ECO:0000318"/>
    <property type="project" value="GO_Central"/>
</dbReference>
<accession>W5MFX0</accession>
<dbReference type="InParanoid" id="W5MFX0"/>
<dbReference type="GO" id="GO:0003676">
    <property type="term" value="F:nucleic acid binding"/>
    <property type="evidence" value="ECO:0007669"/>
    <property type="project" value="InterPro"/>
</dbReference>
<dbReference type="Gene3D" id="1.25.70.10">
    <property type="entry name" value="Transcription termination factor 3, mitochondrial"/>
    <property type="match status" value="1"/>
</dbReference>
<evidence type="ECO:0000256" key="3">
    <source>
        <dbReference type="SAM" id="MobiDB-lite"/>
    </source>
</evidence>